<evidence type="ECO:0000259" key="22">
    <source>
        <dbReference type="PROSITE" id="PS50011"/>
    </source>
</evidence>
<dbReference type="EMBL" id="JBBWWQ010000003">
    <property type="protein sequence ID" value="KAK8951430.1"/>
    <property type="molecule type" value="Genomic_DNA"/>
</dbReference>
<name>A0AAP0GCF8_9ASPA</name>
<gene>
    <name evidence="23" type="primary">RLK1</name>
    <name evidence="23" type="ORF">KSP39_PZI003596</name>
</gene>
<evidence type="ECO:0000256" key="14">
    <source>
        <dbReference type="ARBA" id="ARBA00023170"/>
    </source>
</evidence>
<feature type="chain" id="PRO_5042856681" description="Receptor-like serine/threonine-protein kinase" evidence="21">
    <location>
        <begin position="24"/>
        <end position="827"/>
    </location>
</feature>
<keyword evidence="13" id="KW-1015">Disulfide bond</keyword>
<evidence type="ECO:0000256" key="16">
    <source>
        <dbReference type="ARBA" id="ARBA00047899"/>
    </source>
</evidence>
<comment type="caution">
    <text evidence="23">The sequence shown here is derived from an EMBL/GenBank/DDBJ whole genome shotgun (WGS) entry which is preliminary data.</text>
</comment>
<dbReference type="GO" id="GO:0030246">
    <property type="term" value="F:carbohydrate binding"/>
    <property type="evidence" value="ECO:0007669"/>
    <property type="project" value="UniProtKB-KW"/>
</dbReference>
<dbReference type="PANTHER" id="PTHR47976">
    <property type="entry name" value="G-TYPE LECTIN S-RECEPTOR-LIKE SERINE/THREONINE-PROTEIN KINASE SD2-5"/>
    <property type="match status" value="1"/>
</dbReference>
<comment type="subcellular location">
    <subcellularLocation>
        <location evidence="1">Membrane</location>
        <topology evidence="1">Single-pass membrane protein</topology>
    </subcellularLocation>
</comment>
<dbReference type="InterPro" id="IPR036426">
    <property type="entry name" value="Bulb-type_lectin_dom_sf"/>
</dbReference>
<evidence type="ECO:0000256" key="12">
    <source>
        <dbReference type="ARBA" id="ARBA00023136"/>
    </source>
</evidence>
<evidence type="ECO:0000313" key="23">
    <source>
        <dbReference type="EMBL" id="KAK8951430.1"/>
    </source>
</evidence>
<keyword evidence="9 18" id="KW-0418">Kinase</keyword>
<keyword evidence="15" id="KW-0325">Glycoprotein</keyword>
<dbReference type="SMART" id="SM00220">
    <property type="entry name" value="S_TKc"/>
    <property type="match status" value="1"/>
</dbReference>
<dbReference type="Gene3D" id="3.30.200.20">
    <property type="entry name" value="Phosphorylase Kinase, domain 1"/>
    <property type="match status" value="1"/>
</dbReference>
<evidence type="ECO:0000256" key="20">
    <source>
        <dbReference type="SAM" id="Phobius"/>
    </source>
</evidence>
<comment type="catalytic activity">
    <reaction evidence="17 18">
        <text>L-seryl-[protein] + ATP = O-phospho-L-seryl-[protein] + ADP + H(+)</text>
        <dbReference type="Rhea" id="RHEA:17989"/>
        <dbReference type="Rhea" id="RHEA-COMP:9863"/>
        <dbReference type="Rhea" id="RHEA-COMP:11604"/>
        <dbReference type="ChEBI" id="CHEBI:15378"/>
        <dbReference type="ChEBI" id="CHEBI:29999"/>
        <dbReference type="ChEBI" id="CHEBI:30616"/>
        <dbReference type="ChEBI" id="CHEBI:83421"/>
        <dbReference type="ChEBI" id="CHEBI:456216"/>
        <dbReference type="EC" id="2.7.11.1"/>
    </reaction>
</comment>
<evidence type="ECO:0000256" key="21">
    <source>
        <dbReference type="SAM" id="SignalP"/>
    </source>
</evidence>
<keyword evidence="4 18" id="KW-0808">Transferase</keyword>
<dbReference type="Gene3D" id="1.10.510.10">
    <property type="entry name" value="Transferase(Phosphotransferase) domain 1"/>
    <property type="match status" value="1"/>
</dbReference>
<organism evidence="23 24">
    <name type="scientific">Platanthera zijinensis</name>
    <dbReference type="NCBI Taxonomy" id="2320716"/>
    <lineage>
        <taxon>Eukaryota</taxon>
        <taxon>Viridiplantae</taxon>
        <taxon>Streptophyta</taxon>
        <taxon>Embryophyta</taxon>
        <taxon>Tracheophyta</taxon>
        <taxon>Spermatophyta</taxon>
        <taxon>Magnoliopsida</taxon>
        <taxon>Liliopsida</taxon>
        <taxon>Asparagales</taxon>
        <taxon>Orchidaceae</taxon>
        <taxon>Orchidoideae</taxon>
        <taxon>Orchideae</taxon>
        <taxon>Orchidinae</taxon>
        <taxon>Platanthera</taxon>
    </lineage>
</organism>
<dbReference type="AlphaFoldDB" id="A0AAP0GCF8"/>
<keyword evidence="3" id="KW-0245">EGF-like domain</keyword>
<keyword evidence="8 18" id="KW-0547">Nucleotide-binding</keyword>
<dbReference type="InterPro" id="IPR001480">
    <property type="entry name" value="Bulb-type_lectin_dom"/>
</dbReference>
<dbReference type="PANTHER" id="PTHR47976:SF7">
    <property type="entry name" value="RECEPTOR-LIKE SERINE_THREONINE-PROTEIN KINASE"/>
    <property type="match status" value="1"/>
</dbReference>
<dbReference type="GO" id="GO:0051707">
    <property type="term" value="P:response to other organism"/>
    <property type="evidence" value="ECO:0007669"/>
    <property type="project" value="UniProtKB-ARBA"/>
</dbReference>
<evidence type="ECO:0000313" key="24">
    <source>
        <dbReference type="Proteomes" id="UP001418222"/>
    </source>
</evidence>
<keyword evidence="7" id="KW-0430">Lectin</keyword>
<keyword evidence="14" id="KW-0675">Receptor</keyword>
<evidence type="ECO:0000256" key="9">
    <source>
        <dbReference type="ARBA" id="ARBA00022777"/>
    </source>
</evidence>
<keyword evidence="6 21" id="KW-0732">Signal</keyword>
<feature type="binding site" evidence="19">
    <location>
        <position position="554"/>
    </location>
    <ligand>
        <name>ATP</name>
        <dbReference type="ChEBI" id="CHEBI:30616"/>
    </ligand>
</feature>
<dbReference type="GO" id="GO:0005524">
    <property type="term" value="F:ATP binding"/>
    <property type="evidence" value="ECO:0007669"/>
    <property type="project" value="UniProtKB-UniRule"/>
</dbReference>
<evidence type="ECO:0000256" key="19">
    <source>
        <dbReference type="PROSITE-ProRule" id="PRU10141"/>
    </source>
</evidence>
<dbReference type="SMART" id="SM00108">
    <property type="entry name" value="B_lectin"/>
    <property type="match status" value="1"/>
</dbReference>
<evidence type="ECO:0000256" key="8">
    <source>
        <dbReference type="ARBA" id="ARBA00022741"/>
    </source>
</evidence>
<feature type="transmembrane region" description="Helical" evidence="20">
    <location>
        <begin position="460"/>
        <end position="485"/>
    </location>
</feature>
<dbReference type="PROSITE" id="PS50011">
    <property type="entry name" value="PROTEIN_KINASE_DOM"/>
    <property type="match status" value="1"/>
</dbReference>
<dbReference type="Pfam" id="PF01453">
    <property type="entry name" value="B_lectin"/>
    <property type="match status" value="1"/>
</dbReference>
<keyword evidence="2 18" id="KW-0723">Serine/threonine-protein kinase</keyword>
<evidence type="ECO:0000256" key="7">
    <source>
        <dbReference type="ARBA" id="ARBA00022734"/>
    </source>
</evidence>
<dbReference type="GO" id="GO:0016020">
    <property type="term" value="C:membrane"/>
    <property type="evidence" value="ECO:0007669"/>
    <property type="project" value="UniProtKB-SubCell"/>
</dbReference>
<comment type="catalytic activity">
    <reaction evidence="16 18">
        <text>L-threonyl-[protein] + ATP = O-phospho-L-threonyl-[protein] + ADP + H(+)</text>
        <dbReference type="Rhea" id="RHEA:46608"/>
        <dbReference type="Rhea" id="RHEA-COMP:11060"/>
        <dbReference type="Rhea" id="RHEA-COMP:11605"/>
        <dbReference type="ChEBI" id="CHEBI:15378"/>
        <dbReference type="ChEBI" id="CHEBI:30013"/>
        <dbReference type="ChEBI" id="CHEBI:30616"/>
        <dbReference type="ChEBI" id="CHEBI:61977"/>
        <dbReference type="ChEBI" id="CHEBI:456216"/>
        <dbReference type="EC" id="2.7.11.1"/>
    </reaction>
</comment>
<dbReference type="InterPro" id="IPR017441">
    <property type="entry name" value="Protein_kinase_ATP_BS"/>
</dbReference>
<dbReference type="Pfam" id="PF00069">
    <property type="entry name" value="Pkinase"/>
    <property type="match status" value="1"/>
</dbReference>
<feature type="domain" description="Protein kinase" evidence="22">
    <location>
        <begin position="522"/>
        <end position="827"/>
    </location>
</feature>
<evidence type="ECO:0000256" key="13">
    <source>
        <dbReference type="ARBA" id="ARBA00023157"/>
    </source>
</evidence>
<dbReference type="PROSITE" id="PS00107">
    <property type="entry name" value="PROTEIN_KINASE_ATP"/>
    <property type="match status" value="1"/>
</dbReference>
<evidence type="ECO:0000256" key="4">
    <source>
        <dbReference type="ARBA" id="ARBA00022679"/>
    </source>
</evidence>
<reference evidence="23 24" key="1">
    <citation type="journal article" date="2022" name="Nat. Plants">
        <title>Genomes of leafy and leafless Platanthera orchids illuminate the evolution of mycoheterotrophy.</title>
        <authorList>
            <person name="Li M.H."/>
            <person name="Liu K.W."/>
            <person name="Li Z."/>
            <person name="Lu H.C."/>
            <person name="Ye Q.L."/>
            <person name="Zhang D."/>
            <person name="Wang J.Y."/>
            <person name="Li Y.F."/>
            <person name="Zhong Z.M."/>
            <person name="Liu X."/>
            <person name="Yu X."/>
            <person name="Liu D.K."/>
            <person name="Tu X.D."/>
            <person name="Liu B."/>
            <person name="Hao Y."/>
            <person name="Liao X.Y."/>
            <person name="Jiang Y.T."/>
            <person name="Sun W.H."/>
            <person name="Chen J."/>
            <person name="Chen Y.Q."/>
            <person name="Ai Y."/>
            <person name="Zhai J.W."/>
            <person name="Wu S.S."/>
            <person name="Zhou Z."/>
            <person name="Hsiao Y.Y."/>
            <person name="Wu W.L."/>
            <person name="Chen Y.Y."/>
            <person name="Lin Y.F."/>
            <person name="Hsu J.L."/>
            <person name="Li C.Y."/>
            <person name="Wang Z.W."/>
            <person name="Zhao X."/>
            <person name="Zhong W.Y."/>
            <person name="Ma X.K."/>
            <person name="Ma L."/>
            <person name="Huang J."/>
            <person name="Chen G.Z."/>
            <person name="Huang M.Z."/>
            <person name="Huang L."/>
            <person name="Peng D.H."/>
            <person name="Luo Y.B."/>
            <person name="Zou S.Q."/>
            <person name="Chen S.P."/>
            <person name="Lan S."/>
            <person name="Tsai W.C."/>
            <person name="Van de Peer Y."/>
            <person name="Liu Z.J."/>
        </authorList>
    </citation>
    <scope>NUCLEOTIDE SEQUENCE [LARGE SCALE GENOMIC DNA]</scope>
    <source>
        <strain evidence="23">Lor287</strain>
    </source>
</reference>
<dbReference type="SUPFAM" id="SSF51110">
    <property type="entry name" value="alpha-D-mannose-specific plant lectins"/>
    <property type="match status" value="2"/>
</dbReference>
<dbReference type="InterPro" id="IPR011009">
    <property type="entry name" value="Kinase-like_dom_sf"/>
</dbReference>
<evidence type="ECO:0000256" key="18">
    <source>
        <dbReference type="PIRNR" id="PIRNR000641"/>
    </source>
</evidence>
<dbReference type="PIRSF" id="PIRSF000641">
    <property type="entry name" value="SRK"/>
    <property type="match status" value="1"/>
</dbReference>
<dbReference type="InterPro" id="IPR024171">
    <property type="entry name" value="SRK-like_kinase"/>
</dbReference>
<keyword evidence="5 20" id="KW-0812">Transmembrane</keyword>
<dbReference type="InterPro" id="IPR000719">
    <property type="entry name" value="Prot_kinase_dom"/>
</dbReference>
<comment type="similarity">
    <text evidence="18">Belongs to the protein kinase superfamily. Ser/Thr protein kinase family.</text>
</comment>
<evidence type="ECO:0000256" key="6">
    <source>
        <dbReference type="ARBA" id="ARBA00022729"/>
    </source>
</evidence>
<evidence type="ECO:0000256" key="2">
    <source>
        <dbReference type="ARBA" id="ARBA00022527"/>
    </source>
</evidence>
<keyword evidence="12 20" id="KW-0472">Membrane</keyword>
<dbReference type="Proteomes" id="UP001418222">
    <property type="component" value="Unassembled WGS sequence"/>
</dbReference>
<proteinExistence type="inferred from homology"/>
<evidence type="ECO:0000256" key="17">
    <source>
        <dbReference type="ARBA" id="ARBA00048679"/>
    </source>
</evidence>
<dbReference type="EC" id="2.7.11.1" evidence="18"/>
<keyword evidence="10 18" id="KW-0067">ATP-binding</keyword>
<dbReference type="GO" id="GO:0004674">
    <property type="term" value="F:protein serine/threonine kinase activity"/>
    <property type="evidence" value="ECO:0007669"/>
    <property type="project" value="UniProtKB-KW"/>
</dbReference>
<evidence type="ECO:0000256" key="5">
    <source>
        <dbReference type="ARBA" id="ARBA00022692"/>
    </source>
</evidence>
<dbReference type="SUPFAM" id="SSF56112">
    <property type="entry name" value="Protein kinase-like (PK-like)"/>
    <property type="match status" value="1"/>
</dbReference>
<sequence length="827" mass="91140">MNSLPLVIFLLLLPAGFWTLAKAQQDGKIPKGSVITATKKGSEAAWTSSSALFAFGFYPVETKFSIGIWLVTNITTVIWTYDRDGELFPEGTQLKLTEEGLQIPNPAGDRAVSNITTSEAKLDSAVMDDSGDFVILNVNSQIMWQTFDYPTDTLVSGQLLRCGNKLVSSVSATNHGSGRFEMVMQQDGNLVMYPANTPENGAYAYWSLGSNGVSNTAVIFSSSGELLTTRDANATHNNTLQGMQDTPSVVIGRMEPDGVFRIFLANNNSGMQLQSGSLPYQADKCSIKGTCGSNSYCHLNAATVAGDSSNLVGGEAELCLCLPGFVYKDKSKPYMGCNRNFSEGQYAAPAAAAAATEFLFKITYSITKLTNISWVDASYNNTGYATEKDCSEACLWDSNCYAALFSYHRCRKQRQPFLYAGPSDDDHPTIAFVKIGSGEPQIPPPPPPQEIIDRVPTNKVLIQSVAIASASIFVFSVAVFFLYIIINRRSSYQKQCRNMEIGLAGGMAPRYFTYRKLVEATKNFTDPLGRGGYSTVFRGEVRLGDDKVMHIAVKRLEKLSWENERGFRTEMRAAGRAHHRNLVRLLGFCHEGGKFLLIYELMSQGSLADLIFEPKAAQLDQMQKDAAKAAARPSWKKRAGMAMDVARGILYLHEGCESTIIHGDIKPDNVLVAEDGTAKVGDLGLATLLMSGQSKVYTTPKGTPWYQAPEWMNGVRELATPKVDVYSYGVLLLELITCRKYFEREAVDGHYHLSGWAKKCLMESTLELMLPENKEEEEEVDKEELKKMVMVALWCVQKDPGNRKSMKEVVRMLGGKKSIPLPPDDTF</sequence>
<dbReference type="Gene3D" id="2.90.10.10">
    <property type="entry name" value="Bulb-type lectin domain"/>
    <property type="match status" value="1"/>
</dbReference>
<keyword evidence="24" id="KW-1185">Reference proteome</keyword>
<evidence type="ECO:0000256" key="15">
    <source>
        <dbReference type="ARBA" id="ARBA00023180"/>
    </source>
</evidence>
<accession>A0AAP0GCF8</accession>
<evidence type="ECO:0000256" key="10">
    <source>
        <dbReference type="ARBA" id="ARBA00022840"/>
    </source>
</evidence>
<feature type="signal peptide" evidence="21">
    <location>
        <begin position="1"/>
        <end position="23"/>
    </location>
</feature>
<dbReference type="PROSITE" id="PS00108">
    <property type="entry name" value="PROTEIN_KINASE_ST"/>
    <property type="match status" value="1"/>
</dbReference>
<keyword evidence="11 20" id="KW-1133">Transmembrane helix</keyword>
<evidence type="ECO:0000256" key="3">
    <source>
        <dbReference type="ARBA" id="ARBA00022536"/>
    </source>
</evidence>
<dbReference type="InterPro" id="IPR008271">
    <property type="entry name" value="Ser/Thr_kinase_AS"/>
</dbReference>
<dbReference type="InterPro" id="IPR051343">
    <property type="entry name" value="G-type_lectin_kinases/EP1-like"/>
</dbReference>
<protein>
    <recommendedName>
        <fullName evidence="18">Receptor-like serine/threonine-protein kinase</fullName>
        <ecNumber evidence="18">2.7.11.1</ecNumber>
    </recommendedName>
</protein>
<evidence type="ECO:0000256" key="1">
    <source>
        <dbReference type="ARBA" id="ARBA00004167"/>
    </source>
</evidence>
<evidence type="ECO:0000256" key="11">
    <source>
        <dbReference type="ARBA" id="ARBA00022989"/>
    </source>
</evidence>